<feature type="compositionally biased region" description="Basic residues" evidence="1">
    <location>
        <begin position="49"/>
        <end position="71"/>
    </location>
</feature>
<feature type="region of interest" description="Disordered" evidence="1">
    <location>
        <begin position="25"/>
        <end position="85"/>
    </location>
</feature>
<feature type="signal peptide" evidence="2">
    <location>
        <begin position="1"/>
        <end position="20"/>
    </location>
</feature>
<evidence type="ECO:0000313" key="4">
    <source>
        <dbReference type="Proteomes" id="UP000076722"/>
    </source>
</evidence>
<evidence type="ECO:0000256" key="2">
    <source>
        <dbReference type="SAM" id="SignalP"/>
    </source>
</evidence>
<feature type="chain" id="PRO_5007854633" evidence="2">
    <location>
        <begin position="21"/>
        <end position="164"/>
    </location>
</feature>
<keyword evidence="2" id="KW-0732">Signal</keyword>
<accession>A0A164YF17</accession>
<sequence>MPFLILNLQGHLLLLQPGRCEIDMRKQKRRPRRSCAGLSRATRLPNLQPRRRKPRLPVPRRPHERAQKRQLLRMTEKSSRKKTLPIPMLQRKQRRSKLRRLLQRREVGVGEKRRLRMLLMVLQRERELLEHELESKDVCFPFILFPISRSWYLLCEKSMYMYKT</sequence>
<gene>
    <name evidence="3" type="ORF">SISNIDRAFT_287369</name>
</gene>
<protein>
    <submittedName>
        <fullName evidence="3">Uncharacterized protein</fullName>
    </submittedName>
</protein>
<keyword evidence="4" id="KW-1185">Reference proteome</keyword>
<proteinExistence type="predicted"/>
<dbReference type="Proteomes" id="UP000076722">
    <property type="component" value="Unassembled WGS sequence"/>
</dbReference>
<name>A0A164YF17_9AGAM</name>
<evidence type="ECO:0000256" key="1">
    <source>
        <dbReference type="SAM" id="MobiDB-lite"/>
    </source>
</evidence>
<dbReference type="EMBL" id="KV419398">
    <property type="protein sequence ID" value="KZS96851.1"/>
    <property type="molecule type" value="Genomic_DNA"/>
</dbReference>
<organism evidence="3 4">
    <name type="scientific">Sistotremastrum niveocremeum HHB9708</name>
    <dbReference type="NCBI Taxonomy" id="1314777"/>
    <lineage>
        <taxon>Eukaryota</taxon>
        <taxon>Fungi</taxon>
        <taxon>Dikarya</taxon>
        <taxon>Basidiomycota</taxon>
        <taxon>Agaricomycotina</taxon>
        <taxon>Agaricomycetes</taxon>
        <taxon>Sistotremastrales</taxon>
        <taxon>Sistotremastraceae</taxon>
        <taxon>Sertulicium</taxon>
        <taxon>Sertulicium niveocremeum</taxon>
    </lineage>
</organism>
<dbReference type="AlphaFoldDB" id="A0A164YF17"/>
<evidence type="ECO:0000313" key="3">
    <source>
        <dbReference type="EMBL" id="KZS96851.1"/>
    </source>
</evidence>
<reference evidence="3 4" key="1">
    <citation type="journal article" date="2016" name="Mol. Biol. Evol.">
        <title>Comparative Genomics of Early-Diverging Mushroom-Forming Fungi Provides Insights into the Origins of Lignocellulose Decay Capabilities.</title>
        <authorList>
            <person name="Nagy L.G."/>
            <person name="Riley R."/>
            <person name="Tritt A."/>
            <person name="Adam C."/>
            <person name="Daum C."/>
            <person name="Floudas D."/>
            <person name="Sun H."/>
            <person name="Yadav J.S."/>
            <person name="Pangilinan J."/>
            <person name="Larsson K.H."/>
            <person name="Matsuura K."/>
            <person name="Barry K."/>
            <person name="Labutti K."/>
            <person name="Kuo R."/>
            <person name="Ohm R.A."/>
            <person name="Bhattacharya S.S."/>
            <person name="Shirouzu T."/>
            <person name="Yoshinaga Y."/>
            <person name="Martin F.M."/>
            <person name="Grigoriev I.V."/>
            <person name="Hibbett D.S."/>
        </authorList>
    </citation>
    <scope>NUCLEOTIDE SEQUENCE [LARGE SCALE GENOMIC DNA]</scope>
    <source>
        <strain evidence="3 4">HHB9708</strain>
    </source>
</reference>